<gene>
    <name evidence="3" type="ORF">S03H2_36685</name>
</gene>
<dbReference type="Pfam" id="PF13185">
    <property type="entry name" value="GAF_2"/>
    <property type="match status" value="1"/>
</dbReference>
<dbReference type="EMBL" id="BARU01022527">
    <property type="protein sequence ID" value="GAH57855.1"/>
    <property type="molecule type" value="Genomic_DNA"/>
</dbReference>
<feature type="non-terminal residue" evidence="3">
    <location>
        <position position="280"/>
    </location>
</feature>
<sequence length="280" mass="31891">PLQDRWFQFVLDALKDDDIKTVETEIGDKVISLTFAPIVEKDFVNVYGLDITERKQAEERIKHLNLVLRAIRNVNQLIVKVKDRESLLKGACENLVKTRGYHNTWIALLDKEGKLKTFAETGLGKAFLPMIELFKKGRPTTCSQKALKQQEVVIIEDPASICAECPLAQKYSGRGAMTTRLEYNGKVYGLMSVSIPAHFADDQEEQDLFEEVAEDIAFGIHNIELDEERKLAEENLKNTKDELQIIMDSVPAMIFYKDTEGRIIRANKTLTDTFKLPIKD</sequence>
<evidence type="ECO:0000313" key="3">
    <source>
        <dbReference type="EMBL" id="GAH57855.1"/>
    </source>
</evidence>
<protein>
    <recommendedName>
        <fullName evidence="2">PAS domain-containing protein</fullName>
    </recommendedName>
</protein>
<reference evidence="3" key="1">
    <citation type="journal article" date="2014" name="Front. Microbiol.">
        <title>High frequency of phylogenetically diverse reductive dehalogenase-homologous genes in deep subseafloor sedimentary metagenomes.</title>
        <authorList>
            <person name="Kawai M."/>
            <person name="Futagami T."/>
            <person name="Toyoda A."/>
            <person name="Takaki Y."/>
            <person name="Nishi S."/>
            <person name="Hori S."/>
            <person name="Arai W."/>
            <person name="Tsubouchi T."/>
            <person name="Morono Y."/>
            <person name="Uchiyama I."/>
            <person name="Ito T."/>
            <person name="Fujiyama A."/>
            <person name="Inagaki F."/>
            <person name="Takami H."/>
        </authorList>
    </citation>
    <scope>NUCLEOTIDE SEQUENCE</scope>
    <source>
        <strain evidence="3">Expedition CK06-06</strain>
    </source>
</reference>
<dbReference type="SUPFAM" id="SSF55781">
    <property type="entry name" value="GAF domain-like"/>
    <property type="match status" value="1"/>
</dbReference>
<proteinExistence type="predicted"/>
<accession>X1HLB8</accession>
<dbReference type="AlphaFoldDB" id="X1HLB8"/>
<dbReference type="PROSITE" id="PS50112">
    <property type="entry name" value="PAS"/>
    <property type="match status" value="1"/>
</dbReference>
<dbReference type="InterPro" id="IPR035965">
    <property type="entry name" value="PAS-like_dom_sf"/>
</dbReference>
<comment type="caution">
    <text evidence="3">The sequence shown here is derived from an EMBL/GenBank/DDBJ whole genome shotgun (WGS) entry which is preliminary data.</text>
</comment>
<feature type="domain" description="PAS" evidence="2">
    <location>
        <begin position="239"/>
        <end position="280"/>
    </location>
</feature>
<feature type="coiled-coil region" evidence="1">
    <location>
        <begin position="222"/>
        <end position="249"/>
    </location>
</feature>
<evidence type="ECO:0000259" key="2">
    <source>
        <dbReference type="PROSITE" id="PS50112"/>
    </source>
</evidence>
<feature type="non-terminal residue" evidence="3">
    <location>
        <position position="1"/>
    </location>
</feature>
<evidence type="ECO:0000256" key="1">
    <source>
        <dbReference type="SAM" id="Coils"/>
    </source>
</evidence>
<name>X1HLB8_9ZZZZ</name>
<organism evidence="3">
    <name type="scientific">marine sediment metagenome</name>
    <dbReference type="NCBI Taxonomy" id="412755"/>
    <lineage>
        <taxon>unclassified sequences</taxon>
        <taxon>metagenomes</taxon>
        <taxon>ecological metagenomes</taxon>
    </lineage>
</organism>
<dbReference type="Gene3D" id="3.30.450.20">
    <property type="entry name" value="PAS domain"/>
    <property type="match status" value="1"/>
</dbReference>
<dbReference type="InterPro" id="IPR000014">
    <property type="entry name" value="PAS"/>
</dbReference>
<keyword evidence="1" id="KW-0175">Coiled coil</keyword>
<dbReference type="Gene3D" id="3.30.450.40">
    <property type="match status" value="1"/>
</dbReference>
<dbReference type="InterPro" id="IPR003018">
    <property type="entry name" value="GAF"/>
</dbReference>
<dbReference type="InterPro" id="IPR029016">
    <property type="entry name" value="GAF-like_dom_sf"/>
</dbReference>
<dbReference type="SUPFAM" id="SSF55785">
    <property type="entry name" value="PYP-like sensor domain (PAS domain)"/>
    <property type="match status" value="1"/>
</dbReference>